<dbReference type="EMBL" id="BARV01001430">
    <property type="protein sequence ID" value="GAH96104.1"/>
    <property type="molecule type" value="Genomic_DNA"/>
</dbReference>
<reference evidence="1" key="1">
    <citation type="journal article" date="2014" name="Front. Microbiol.">
        <title>High frequency of phylogenetically diverse reductive dehalogenase-homologous genes in deep subseafloor sedimentary metagenomes.</title>
        <authorList>
            <person name="Kawai M."/>
            <person name="Futagami T."/>
            <person name="Toyoda A."/>
            <person name="Takaki Y."/>
            <person name="Nishi S."/>
            <person name="Hori S."/>
            <person name="Arai W."/>
            <person name="Tsubouchi T."/>
            <person name="Morono Y."/>
            <person name="Uchiyama I."/>
            <person name="Ito T."/>
            <person name="Fujiyama A."/>
            <person name="Inagaki F."/>
            <person name="Takami H."/>
        </authorList>
    </citation>
    <scope>NUCLEOTIDE SEQUENCE</scope>
    <source>
        <strain evidence="1">Expedition CK06-06</strain>
    </source>
</reference>
<evidence type="ECO:0000313" key="1">
    <source>
        <dbReference type="EMBL" id="GAH96104.1"/>
    </source>
</evidence>
<proteinExistence type="predicted"/>
<organism evidence="1">
    <name type="scientific">marine sediment metagenome</name>
    <dbReference type="NCBI Taxonomy" id="412755"/>
    <lineage>
        <taxon>unclassified sequences</taxon>
        <taxon>metagenomes</taxon>
        <taxon>ecological metagenomes</taxon>
    </lineage>
</organism>
<dbReference type="AlphaFoldDB" id="X1L0Y8"/>
<comment type="caution">
    <text evidence="1">The sequence shown here is derived from an EMBL/GenBank/DDBJ whole genome shotgun (WGS) entry which is preliminary data.</text>
</comment>
<accession>X1L0Y8</accession>
<name>X1L0Y8_9ZZZZ</name>
<sequence>MGQIEYEVPVKNVAMAAGKIILTLGQEFSGIGMFPHDATIEITKTEFDTLNKPSVGDKIKIKLEK</sequence>
<gene>
    <name evidence="1" type="ORF">S06H3_04157</name>
</gene>
<protein>
    <submittedName>
        <fullName evidence="1">Uncharacterized protein</fullName>
    </submittedName>
</protein>